<protein>
    <recommendedName>
        <fullName evidence="8">O-acyltransferase WSD1 C-terminal domain-containing protein</fullName>
    </recommendedName>
</protein>
<feature type="region of interest" description="Disordered" evidence="6">
    <location>
        <begin position="1231"/>
        <end position="1267"/>
    </location>
</feature>
<dbReference type="Proteomes" id="UP000887458">
    <property type="component" value="Unassembled WGS sequence"/>
</dbReference>
<dbReference type="Gene3D" id="3.80.10.10">
    <property type="entry name" value="Ribonuclease Inhibitor"/>
    <property type="match status" value="1"/>
</dbReference>
<dbReference type="PANTHER" id="PTHR13064:SF6">
    <property type="entry name" value="TRANSMEMBRANE PROTEIN 9"/>
    <property type="match status" value="1"/>
</dbReference>
<evidence type="ECO:0000256" key="3">
    <source>
        <dbReference type="ARBA" id="ARBA00022692"/>
    </source>
</evidence>
<feature type="compositionally biased region" description="Low complexity" evidence="6">
    <location>
        <begin position="1238"/>
        <end position="1252"/>
    </location>
</feature>
<feature type="region of interest" description="Disordered" evidence="6">
    <location>
        <begin position="1"/>
        <end position="24"/>
    </location>
</feature>
<evidence type="ECO:0000256" key="7">
    <source>
        <dbReference type="SAM" id="Phobius"/>
    </source>
</evidence>
<evidence type="ECO:0000256" key="5">
    <source>
        <dbReference type="ARBA" id="ARBA00023136"/>
    </source>
</evidence>
<dbReference type="InterPro" id="IPR032675">
    <property type="entry name" value="LRR_dom_sf"/>
</dbReference>
<dbReference type="Pfam" id="PF05434">
    <property type="entry name" value="Tmemb_9"/>
    <property type="match status" value="1"/>
</dbReference>
<organism evidence="9 10">
    <name type="scientific">Dermatophagoides pteronyssinus</name>
    <name type="common">European house dust mite</name>
    <dbReference type="NCBI Taxonomy" id="6956"/>
    <lineage>
        <taxon>Eukaryota</taxon>
        <taxon>Metazoa</taxon>
        <taxon>Ecdysozoa</taxon>
        <taxon>Arthropoda</taxon>
        <taxon>Chelicerata</taxon>
        <taxon>Arachnida</taxon>
        <taxon>Acari</taxon>
        <taxon>Acariformes</taxon>
        <taxon>Sarcoptiformes</taxon>
        <taxon>Astigmata</taxon>
        <taxon>Psoroptidia</taxon>
        <taxon>Analgoidea</taxon>
        <taxon>Pyroglyphidae</taxon>
        <taxon>Dermatophagoidinae</taxon>
        <taxon>Dermatophagoides</taxon>
    </lineage>
</organism>
<feature type="domain" description="O-acyltransferase WSD1 C-terminal" evidence="8">
    <location>
        <begin position="503"/>
        <end position="637"/>
    </location>
</feature>
<dbReference type="InterPro" id="IPR001611">
    <property type="entry name" value="Leu-rich_rpt"/>
</dbReference>
<dbReference type="PANTHER" id="PTHR13064">
    <property type="entry name" value="TRANSMEMBRANE PROTEIN 9 FAMILY MEMBER"/>
    <property type="match status" value="1"/>
</dbReference>
<feature type="transmembrane region" description="Helical" evidence="7">
    <location>
        <begin position="195"/>
        <end position="212"/>
    </location>
</feature>
<gene>
    <name evidence="9" type="ORF">DERP_001502</name>
</gene>
<dbReference type="InterPro" id="IPR009721">
    <property type="entry name" value="O-acyltransferase_WSD1_C"/>
</dbReference>
<dbReference type="Pfam" id="PF06974">
    <property type="entry name" value="WS_DGAT_C"/>
    <property type="match status" value="1"/>
</dbReference>
<comment type="caution">
    <text evidence="9">The sequence shown here is derived from an EMBL/GenBank/DDBJ whole genome shotgun (WGS) entry which is preliminary data.</text>
</comment>
<feature type="compositionally biased region" description="Low complexity" evidence="6">
    <location>
        <begin position="113"/>
        <end position="143"/>
    </location>
</feature>
<name>A0ABQ8JFA4_DERPT</name>
<evidence type="ECO:0000256" key="1">
    <source>
        <dbReference type="ARBA" id="ARBA00004370"/>
    </source>
</evidence>
<evidence type="ECO:0000256" key="2">
    <source>
        <dbReference type="ARBA" id="ARBA00007264"/>
    </source>
</evidence>
<dbReference type="SUPFAM" id="SSF52047">
    <property type="entry name" value="RNI-like"/>
    <property type="match status" value="1"/>
</dbReference>
<keyword evidence="5 7" id="KW-0472">Membrane</keyword>
<keyword evidence="10" id="KW-1185">Reference proteome</keyword>
<feature type="compositionally biased region" description="Low complexity" evidence="6">
    <location>
        <begin position="1"/>
        <end position="13"/>
    </location>
</feature>
<proteinExistence type="inferred from homology"/>
<reference evidence="9 10" key="1">
    <citation type="journal article" date="2018" name="J. Allergy Clin. Immunol.">
        <title>High-quality assembly of Dermatophagoides pteronyssinus genome and transcriptome reveals a wide range of novel allergens.</title>
        <authorList>
            <person name="Liu X.Y."/>
            <person name="Yang K.Y."/>
            <person name="Wang M.Q."/>
            <person name="Kwok J.S."/>
            <person name="Zeng X."/>
            <person name="Yang Z."/>
            <person name="Xiao X.J."/>
            <person name="Lau C.P."/>
            <person name="Li Y."/>
            <person name="Huang Z.M."/>
            <person name="Ba J.G."/>
            <person name="Yim A.K."/>
            <person name="Ouyang C.Y."/>
            <person name="Ngai S.M."/>
            <person name="Chan T.F."/>
            <person name="Leung E.L."/>
            <person name="Liu L."/>
            <person name="Liu Z.G."/>
            <person name="Tsui S.K."/>
        </authorList>
    </citation>
    <scope>NUCLEOTIDE SEQUENCE [LARGE SCALE GENOMIC DNA]</scope>
    <source>
        <strain evidence="9">Derp</strain>
    </source>
</reference>
<comment type="similarity">
    <text evidence="2">Belongs to the TMEM9 family.</text>
</comment>
<dbReference type="PROSITE" id="PS51450">
    <property type="entry name" value="LRR"/>
    <property type="match status" value="2"/>
</dbReference>
<feature type="region of interest" description="Disordered" evidence="6">
    <location>
        <begin position="107"/>
        <end position="155"/>
    </location>
</feature>
<comment type="subcellular location">
    <subcellularLocation>
        <location evidence="1">Membrane</location>
    </subcellularLocation>
</comment>
<evidence type="ECO:0000313" key="10">
    <source>
        <dbReference type="Proteomes" id="UP000887458"/>
    </source>
</evidence>
<feature type="transmembrane region" description="Helical" evidence="7">
    <location>
        <begin position="390"/>
        <end position="409"/>
    </location>
</feature>
<dbReference type="InterPro" id="IPR008853">
    <property type="entry name" value="TMEM9/TMEM9B"/>
</dbReference>
<reference evidence="9 10" key="2">
    <citation type="journal article" date="2022" name="Mol. Biol. Evol.">
        <title>Comparative Genomics Reveals Insights into the Divergent Evolution of Astigmatic Mites and Household Pest Adaptations.</title>
        <authorList>
            <person name="Xiong Q."/>
            <person name="Wan A.T."/>
            <person name="Liu X."/>
            <person name="Fung C.S."/>
            <person name="Xiao X."/>
            <person name="Malainual N."/>
            <person name="Hou J."/>
            <person name="Wang L."/>
            <person name="Wang M."/>
            <person name="Yang K.Y."/>
            <person name="Cui Y."/>
            <person name="Leung E.L."/>
            <person name="Nong W."/>
            <person name="Shin S.K."/>
            <person name="Au S.W."/>
            <person name="Jeong K.Y."/>
            <person name="Chew F.T."/>
            <person name="Hui J.H."/>
            <person name="Leung T.F."/>
            <person name="Tungtrongchitr A."/>
            <person name="Zhong N."/>
            <person name="Liu Z."/>
            <person name="Tsui S.K."/>
        </authorList>
    </citation>
    <scope>NUCLEOTIDE SEQUENCE [LARGE SCALE GENOMIC DNA]</scope>
    <source>
        <strain evidence="9">Derp</strain>
    </source>
</reference>
<evidence type="ECO:0000256" key="4">
    <source>
        <dbReference type="ARBA" id="ARBA00022989"/>
    </source>
</evidence>
<keyword evidence="3 7" id="KW-0812">Transmembrane</keyword>
<accession>A0ABQ8JFA4</accession>
<evidence type="ECO:0000259" key="8">
    <source>
        <dbReference type="Pfam" id="PF06974"/>
    </source>
</evidence>
<sequence length="1315" mass="150453">MMMQSHSSSSTSQTKHKQPSSSRSNLMLVGLDEESTLIHQQELPSPYRSPQPSITTPTIVTPTTSTVRKFPQLSIDTSHAQKLIITTPPLSTTTTNLHQNHHHLPENQSRAYSVSSSTSDPTSCNSNLLVTQQSHSQHQQSHQKTIDLHSKKPNGGLKSKKLKTLVHPLDRSIVGIFLLTIFFTILALLTGAPTVLFLMILLPIFIFIKKIFQCTLFEKINNQEPVSSIDSFWLQKGHITHCLMYLDKGLSVQQLRDVIATRLLTKPELARFKSRLIHRGLCGSPYWKYEPELNNFDDHVIEDEPIDCKRSLRKRLMTFMGQSLPMDKPLWQIRYSLASYCDQVILIVRVHQTLSQSGLVSILTHYLCDSVPMCSTQKARFGSATLSINILRAIIVGPLTFFLWIMWAFTRRHHNYLAKAKEIKSIHWSALDLPKIYRIKQVTRSTLNDVLLACIAGSIRSYLTTKTNIINPPDLTVSIPVDIKPQTPIESSLTGVNYVLTSSPIPTNTEGAIPRLWEVRHLMEELKTSADTAVMYGSHYLLSRFLPQCLYRVLMNLVNRNSSVYMSNMTGPETALSIGSHRLNKVFYFLSPPSYCSLVYNIFSYDQKLHISIATSSKLITNSKELMRHFRGQIDTLHELLSKRRVPGESKRAKRPTFLGDQLAAQQQQLYGNQPATSLIEVSSAGGSVDLSDKLHEIQDELNQLSGAYEMGDPAVVQRYEELKEEFTTILYEMRRRKSLADYGHASNIVINIENQDDDDNDGELRAIASRRFSVVSLGRRASIVSSLPTTSRVTPPILSRRSMATSPEPPSSPEVAFKVETEFFIWAIFTHYSACEFIDYCNCKANPYDSNVPDDPFQRIDFLCCDGQQKDAFNHQNNQQHLDQLIEKINNEKIFVDQFIIKSLNPRLIFQRDSLKINWLEISNIEIYSFQETFQHKNSNIHQLILSNVKVFQELLYFVQSSWNHLDMIHLDSYQLIDQYHLQPSDHFSIFDKPFAENSKIKTLNMIRCDIKSLAGVDLLKNVKTLRSLSLAHNHLTSIDNVNFFPSDSKEFHTLDLSHNQLRLLPNDWKLPSSLIHLHLDNNKIIVLPDSVYHLNNLQEFWFQIDGQYEDVRCKCICPVPSVVSNATNGTTRKLYIRNVAPNQCNCDFVVLPQLSSDVQSKAKEFCPRCECKYESRDTSIIRFFVIFIIGVISFLVIYMLFLMILDPWIHKRQSRNSYKYFNEEVSLEEHEEHPSDGSQQQHQQHPQPSQRDSDSQSARHRISPSFSGTAENVNIATVGPIGVLNRVGHSQNKWKRQVKEQRRNIFDNHTILN</sequence>
<dbReference type="EMBL" id="NJHN03000047">
    <property type="protein sequence ID" value="KAH9421060.1"/>
    <property type="molecule type" value="Genomic_DNA"/>
</dbReference>
<evidence type="ECO:0000313" key="9">
    <source>
        <dbReference type="EMBL" id="KAH9421060.1"/>
    </source>
</evidence>
<evidence type="ECO:0000256" key="6">
    <source>
        <dbReference type="SAM" id="MobiDB-lite"/>
    </source>
</evidence>
<feature type="transmembrane region" description="Helical" evidence="7">
    <location>
        <begin position="1182"/>
        <end position="1207"/>
    </location>
</feature>
<keyword evidence="4 7" id="KW-1133">Transmembrane helix</keyword>